<proteinExistence type="predicted"/>
<keyword evidence="2" id="KW-1185">Reference proteome</keyword>
<evidence type="ECO:0000313" key="1">
    <source>
        <dbReference type="EMBL" id="MBB5961832.1"/>
    </source>
</evidence>
<accession>A0A841CTU2</accession>
<name>A0A841CTU2_PLAVE</name>
<dbReference type="EMBL" id="JACHJJ010000002">
    <property type="protein sequence ID" value="MBB5961832.1"/>
    <property type="molecule type" value="Genomic_DNA"/>
</dbReference>
<evidence type="ECO:0000313" key="2">
    <source>
        <dbReference type="Proteomes" id="UP000562352"/>
    </source>
</evidence>
<organism evidence="1 2">
    <name type="scientific">Planomonospora venezuelensis</name>
    <dbReference type="NCBI Taxonomy" id="1999"/>
    <lineage>
        <taxon>Bacteria</taxon>
        <taxon>Bacillati</taxon>
        <taxon>Actinomycetota</taxon>
        <taxon>Actinomycetes</taxon>
        <taxon>Streptosporangiales</taxon>
        <taxon>Streptosporangiaceae</taxon>
        <taxon>Planomonospora</taxon>
    </lineage>
</organism>
<protein>
    <submittedName>
        <fullName evidence="1">Putative HAF family extracellular repeat protein</fullName>
    </submittedName>
</protein>
<dbReference type="RefSeq" id="WP_184938965.1">
    <property type="nucleotide sequence ID" value="NZ_BAAAWZ010000001.1"/>
</dbReference>
<sequence>MIALPLGTAAAAPAAAQEGCPPVTDRWELVDLGFTGEVADINDSGQIVGTLRGGENDRRAFVWQDGRLTVLSTLGGFLGSSATGIDDEGRITGYSESSADQKIHAVLWENGRLRDLGALGGRAAFPEEIEHGVVVGQVSVDGAPRGKDARAFMWRDGRTTRLGVVPGSRAVAVNGAGQVAGVHRIAAGFPSPYERTDHAFVWQNGVTRDLGTLGGNWSTVSAINDRGQVLGDSALGSDGVHKRAFVWSAETGMEPVREDGGTALPRDINNDGVIVGQYGCDASPYGPAHPAVWADADASPLLLPAPSEWPSYYATDMNDRGEIVGGSHDGVGYPRPALWRPKPAG</sequence>
<dbReference type="InterPro" id="IPR014262">
    <property type="entry name" value="HAF_rpt"/>
</dbReference>
<reference evidence="1 2" key="1">
    <citation type="submission" date="2020-08" db="EMBL/GenBank/DDBJ databases">
        <title>Genomic Encyclopedia of Type Strains, Phase III (KMG-III): the genomes of soil and plant-associated and newly described type strains.</title>
        <authorList>
            <person name="Whitman W."/>
        </authorList>
    </citation>
    <scope>NUCLEOTIDE SEQUENCE [LARGE SCALE GENOMIC DNA]</scope>
    <source>
        <strain evidence="1 2">CECT 3303</strain>
    </source>
</reference>
<dbReference type="NCBIfam" id="TIGR02913">
    <property type="entry name" value="HAF_rpt"/>
    <property type="match status" value="3"/>
</dbReference>
<dbReference type="Proteomes" id="UP000562352">
    <property type="component" value="Unassembled WGS sequence"/>
</dbReference>
<gene>
    <name evidence="1" type="ORF">FHS22_001089</name>
</gene>
<comment type="caution">
    <text evidence="1">The sequence shown here is derived from an EMBL/GenBank/DDBJ whole genome shotgun (WGS) entry which is preliminary data.</text>
</comment>
<dbReference type="AlphaFoldDB" id="A0A841CTU2"/>